<reference evidence="1 2" key="1">
    <citation type="journal article" date="2019" name="Sci. Rep.">
        <title>Orb-weaving spider Araneus ventricosus genome elucidates the spidroin gene catalogue.</title>
        <authorList>
            <person name="Kono N."/>
            <person name="Nakamura H."/>
            <person name="Ohtoshi R."/>
            <person name="Moran D.A.P."/>
            <person name="Shinohara A."/>
            <person name="Yoshida Y."/>
            <person name="Fujiwara M."/>
            <person name="Mori M."/>
            <person name="Tomita M."/>
            <person name="Arakawa K."/>
        </authorList>
    </citation>
    <scope>NUCLEOTIDE SEQUENCE [LARGE SCALE GENOMIC DNA]</scope>
</reference>
<dbReference type="Proteomes" id="UP000499080">
    <property type="component" value="Unassembled WGS sequence"/>
</dbReference>
<protein>
    <recommendedName>
        <fullName evidence="3">Mos1 transposase HTH domain-containing protein</fullName>
    </recommendedName>
</protein>
<gene>
    <name evidence="1" type="ORF">AVEN_84485_1</name>
</gene>
<evidence type="ECO:0000313" key="2">
    <source>
        <dbReference type="Proteomes" id="UP000499080"/>
    </source>
</evidence>
<proteinExistence type="predicted"/>
<keyword evidence="2" id="KW-1185">Reference proteome</keyword>
<sequence>MLISISGHARELREMSTSADILSLVELTFRLEAACGQESGGDHRSDSAKQRCPLRPIERSKYDNSCHRAMEQRVNIMLCYKLEETEKKTHEILVEEYGTEAVGRRRVYE</sequence>
<organism evidence="1 2">
    <name type="scientific">Araneus ventricosus</name>
    <name type="common">Orbweaver spider</name>
    <name type="synonym">Epeira ventricosa</name>
    <dbReference type="NCBI Taxonomy" id="182803"/>
    <lineage>
        <taxon>Eukaryota</taxon>
        <taxon>Metazoa</taxon>
        <taxon>Ecdysozoa</taxon>
        <taxon>Arthropoda</taxon>
        <taxon>Chelicerata</taxon>
        <taxon>Arachnida</taxon>
        <taxon>Araneae</taxon>
        <taxon>Araneomorphae</taxon>
        <taxon>Entelegynae</taxon>
        <taxon>Araneoidea</taxon>
        <taxon>Araneidae</taxon>
        <taxon>Araneus</taxon>
    </lineage>
</organism>
<evidence type="ECO:0008006" key="3">
    <source>
        <dbReference type="Google" id="ProtNLM"/>
    </source>
</evidence>
<dbReference type="EMBL" id="BGPR01266193">
    <property type="protein sequence ID" value="GBM85794.1"/>
    <property type="molecule type" value="Genomic_DNA"/>
</dbReference>
<accession>A0A4Y2J796</accession>
<name>A0A4Y2J796_ARAVE</name>
<evidence type="ECO:0000313" key="1">
    <source>
        <dbReference type="EMBL" id="GBM85794.1"/>
    </source>
</evidence>
<dbReference type="AlphaFoldDB" id="A0A4Y2J796"/>
<comment type="caution">
    <text evidence="1">The sequence shown here is derived from an EMBL/GenBank/DDBJ whole genome shotgun (WGS) entry which is preliminary data.</text>
</comment>